<keyword evidence="3" id="KW-0862">Zinc</keyword>
<reference evidence="7 9" key="1">
    <citation type="journal article" date="2008" name="Science">
        <title>The Physcomitrella genome reveals evolutionary insights into the conquest of land by plants.</title>
        <authorList>
            <person name="Rensing S."/>
            <person name="Lang D."/>
            <person name="Zimmer A."/>
            <person name="Terry A."/>
            <person name="Salamov A."/>
            <person name="Shapiro H."/>
            <person name="Nishiyama T."/>
            <person name="Perroud P.-F."/>
            <person name="Lindquist E."/>
            <person name="Kamisugi Y."/>
            <person name="Tanahashi T."/>
            <person name="Sakakibara K."/>
            <person name="Fujita T."/>
            <person name="Oishi K."/>
            <person name="Shin-I T."/>
            <person name="Kuroki Y."/>
            <person name="Toyoda A."/>
            <person name="Suzuki Y."/>
            <person name="Hashimoto A."/>
            <person name="Yamaguchi K."/>
            <person name="Sugano A."/>
            <person name="Kohara Y."/>
            <person name="Fujiyama A."/>
            <person name="Anterola A."/>
            <person name="Aoki S."/>
            <person name="Ashton N."/>
            <person name="Barbazuk W.B."/>
            <person name="Barker E."/>
            <person name="Bennetzen J."/>
            <person name="Bezanilla M."/>
            <person name="Blankenship R."/>
            <person name="Cho S.H."/>
            <person name="Dutcher S."/>
            <person name="Estelle M."/>
            <person name="Fawcett J.A."/>
            <person name="Gundlach H."/>
            <person name="Hanada K."/>
            <person name="Heyl A."/>
            <person name="Hicks K.A."/>
            <person name="Hugh J."/>
            <person name="Lohr M."/>
            <person name="Mayer K."/>
            <person name="Melkozernov A."/>
            <person name="Murata T."/>
            <person name="Nelson D."/>
            <person name="Pils B."/>
            <person name="Prigge M."/>
            <person name="Reiss B."/>
            <person name="Renner T."/>
            <person name="Rombauts S."/>
            <person name="Rushton P."/>
            <person name="Sanderfoot A."/>
            <person name="Schween G."/>
            <person name="Shiu S.-H."/>
            <person name="Stueber K."/>
            <person name="Theodoulou F.L."/>
            <person name="Tu H."/>
            <person name="Van de Peer Y."/>
            <person name="Verrier P.J."/>
            <person name="Waters E."/>
            <person name="Wood A."/>
            <person name="Yang L."/>
            <person name="Cove D."/>
            <person name="Cuming A."/>
            <person name="Hasebe M."/>
            <person name="Lucas S."/>
            <person name="Mishler D.B."/>
            <person name="Reski R."/>
            <person name="Grigoriev I."/>
            <person name="Quatrano R.S."/>
            <person name="Boore J.L."/>
        </authorList>
    </citation>
    <scope>NUCLEOTIDE SEQUENCE [LARGE SCALE GENOMIC DNA]</scope>
    <source>
        <strain evidence="8 9">cv. Gransden 2004</strain>
    </source>
</reference>
<dbReference type="EnsemblPlants" id="Pp3c10_22120V3.1">
    <property type="protein sequence ID" value="Pp3c10_22120V3.1"/>
    <property type="gene ID" value="Pp3c10_22120"/>
</dbReference>
<name>A0A2K1K025_PHYPA</name>
<evidence type="ECO:0000256" key="1">
    <source>
        <dbReference type="ARBA" id="ARBA00022723"/>
    </source>
</evidence>
<keyword evidence="9" id="KW-1185">Reference proteome</keyword>
<accession>A0A2K1K025</accession>
<evidence type="ECO:0000313" key="8">
    <source>
        <dbReference type="EnsemblPlants" id="Pp3c10_22120V3.1"/>
    </source>
</evidence>
<dbReference type="InterPro" id="IPR019786">
    <property type="entry name" value="Zinc_finger_PHD-type_CS"/>
</dbReference>
<evidence type="ECO:0000313" key="9">
    <source>
        <dbReference type="Proteomes" id="UP000006727"/>
    </source>
</evidence>
<dbReference type="InterPro" id="IPR001965">
    <property type="entry name" value="Znf_PHD"/>
</dbReference>
<dbReference type="Proteomes" id="UP000006727">
    <property type="component" value="Chromosome 10"/>
</dbReference>
<dbReference type="SMART" id="SM00249">
    <property type="entry name" value="PHD"/>
    <property type="match status" value="1"/>
</dbReference>
<dbReference type="Pfam" id="PF00628">
    <property type="entry name" value="PHD"/>
    <property type="match status" value="1"/>
</dbReference>
<dbReference type="PANTHER" id="PTHR47527:SF3">
    <property type="entry name" value="RING_FYVE_PHD ZINC FINGER SUPERFAMILY PROTEIN"/>
    <property type="match status" value="1"/>
</dbReference>
<feature type="region of interest" description="Disordered" evidence="5">
    <location>
        <begin position="111"/>
        <end position="135"/>
    </location>
</feature>
<feature type="domain" description="PHD-type" evidence="6">
    <location>
        <begin position="352"/>
        <end position="404"/>
    </location>
</feature>
<protein>
    <recommendedName>
        <fullName evidence="6">PHD-type domain-containing protein</fullName>
    </recommendedName>
</protein>
<gene>
    <name evidence="8" type="primary">LOC112287647</name>
    <name evidence="7" type="ORF">PHYPA_014249</name>
</gene>
<dbReference type="AlphaFoldDB" id="A0A2K1K025"/>
<dbReference type="SUPFAM" id="SSF57903">
    <property type="entry name" value="FYVE/PHD zinc finger"/>
    <property type="match status" value="1"/>
</dbReference>
<organism evidence="7">
    <name type="scientific">Physcomitrium patens</name>
    <name type="common">Spreading-leaved earth moss</name>
    <name type="synonym">Physcomitrella patens</name>
    <dbReference type="NCBI Taxonomy" id="3218"/>
    <lineage>
        <taxon>Eukaryota</taxon>
        <taxon>Viridiplantae</taxon>
        <taxon>Streptophyta</taxon>
        <taxon>Embryophyta</taxon>
        <taxon>Bryophyta</taxon>
        <taxon>Bryophytina</taxon>
        <taxon>Bryopsida</taxon>
        <taxon>Funariidae</taxon>
        <taxon>Funariales</taxon>
        <taxon>Funariaceae</taxon>
        <taxon>Physcomitrium</taxon>
    </lineage>
</organism>
<dbReference type="PROSITE" id="PS01359">
    <property type="entry name" value="ZF_PHD_1"/>
    <property type="match status" value="1"/>
</dbReference>
<dbReference type="Gramene" id="Pp3c10_22120V3.1">
    <property type="protein sequence ID" value="Pp3c10_22120V3.1"/>
    <property type="gene ID" value="Pp3c10_22120"/>
</dbReference>
<dbReference type="PANTHER" id="PTHR47527">
    <property type="entry name" value="RING/FYVE/PHD ZINC FINGER SUPERFAMILY PROTEIN"/>
    <property type="match status" value="1"/>
</dbReference>
<dbReference type="InterPro" id="IPR056699">
    <property type="entry name" value="DUF7797"/>
</dbReference>
<dbReference type="InterPro" id="IPR011011">
    <property type="entry name" value="Znf_FYVE_PHD"/>
</dbReference>
<sequence length="444" mass="47369">MEVRPEAGDASPAKKMKREVLGVEMILKQTAEIGMVLVGMAALRDGAPPTSLERHLAIKAYSNLEGLVECVAPNDLVSKKSLQSLIQQFSSPQDSTLRPVSLPIPAQDVSTPASVTLPAPASTKAARKKSSTTSITATLKPADKLGASKTPMTPLKDFSNVSIVAVEDRVEKGPPALVFKTPSKDSSNVSIIAMEKSVEKVPTGLVFKTPISPLRDSPNVSITAMEEKVEKGRTALVSKTAVSSLRDSSNVSITAMEEKVEKGPTALVFTTPISPSKDSSNVSITAMKEKVEEGPTAPEAEIVERAREVEAVEPQVDQKKYLQEIALEVGLLESEVVTTVLPEMASAYMNSPITCGICKVLVNDSASVLICDGCETGFHLICLQAQKVLDIPGKDWYCTKCLTANGGRPRQPIYGPIRRGPGRPGSRTTWILKSACGHHSTKVS</sequence>
<reference evidence="8" key="3">
    <citation type="submission" date="2020-12" db="UniProtKB">
        <authorList>
            <consortium name="EnsemblPlants"/>
        </authorList>
    </citation>
    <scope>IDENTIFICATION</scope>
</reference>
<dbReference type="InterPro" id="IPR013083">
    <property type="entry name" value="Znf_RING/FYVE/PHD"/>
</dbReference>
<evidence type="ECO:0000256" key="5">
    <source>
        <dbReference type="SAM" id="MobiDB-lite"/>
    </source>
</evidence>
<dbReference type="PROSITE" id="PS50016">
    <property type="entry name" value="ZF_PHD_2"/>
    <property type="match status" value="1"/>
</dbReference>
<dbReference type="GO" id="GO:0008270">
    <property type="term" value="F:zinc ion binding"/>
    <property type="evidence" value="ECO:0007669"/>
    <property type="project" value="UniProtKB-KW"/>
</dbReference>
<evidence type="ECO:0000256" key="3">
    <source>
        <dbReference type="ARBA" id="ARBA00022833"/>
    </source>
</evidence>
<dbReference type="EMBL" id="ABEU02000010">
    <property type="protein sequence ID" value="PNR47129.1"/>
    <property type="molecule type" value="Genomic_DNA"/>
</dbReference>
<keyword evidence="1" id="KW-0479">Metal-binding</keyword>
<keyword evidence="2 4" id="KW-0863">Zinc-finger</keyword>
<dbReference type="PaxDb" id="3218-PP1S32_275V6.1"/>
<dbReference type="InterPro" id="IPR019787">
    <property type="entry name" value="Znf_PHD-finger"/>
</dbReference>
<reference evidence="7 9" key="2">
    <citation type="journal article" date="2018" name="Plant J.">
        <title>The Physcomitrella patens chromosome-scale assembly reveals moss genome structure and evolution.</title>
        <authorList>
            <person name="Lang D."/>
            <person name="Ullrich K.K."/>
            <person name="Murat F."/>
            <person name="Fuchs J."/>
            <person name="Jenkins J."/>
            <person name="Haas F.B."/>
            <person name="Piednoel M."/>
            <person name="Gundlach H."/>
            <person name="Van Bel M."/>
            <person name="Meyberg R."/>
            <person name="Vives C."/>
            <person name="Morata J."/>
            <person name="Symeonidi A."/>
            <person name="Hiss M."/>
            <person name="Muchero W."/>
            <person name="Kamisugi Y."/>
            <person name="Saleh O."/>
            <person name="Blanc G."/>
            <person name="Decker E.L."/>
            <person name="van Gessel N."/>
            <person name="Grimwood J."/>
            <person name="Hayes R.D."/>
            <person name="Graham S.W."/>
            <person name="Gunter L.E."/>
            <person name="McDaniel S.F."/>
            <person name="Hoernstein S.N.W."/>
            <person name="Larsson A."/>
            <person name="Li F.W."/>
            <person name="Perroud P.F."/>
            <person name="Phillips J."/>
            <person name="Ranjan P."/>
            <person name="Rokshar D.S."/>
            <person name="Rothfels C.J."/>
            <person name="Schneider L."/>
            <person name="Shu S."/>
            <person name="Stevenson D.W."/>
            <person name="Thummler F."/>
            <person name="Tillich M."/>
            <person name="Villarreal Aguilar J.C."/>
            <person name="Widiez T."/>
            <person name="Wong G.K."/>
            <person name="Wymore A."/>
            <person name="Zhang Y."/>
            <person name="Zimmer A.D."/>
            <person name="Quatrano R.S."/>
            <person name="Mayer K.F.X."/>
            <person name="Goodstein D."/>
            <person name="Casacuberta J.M."/>
            <person name="Vandepoele K."/>
            <person name="Reski R."/>
            <person name="Cuming A.C."/>
            <person name="Tuskan G.A."/>
            <person name="Maumus F."/>
            <person name="Salse J."/>
            <person name="Schmutz J."/>
            <person name="Rensing S.A."/>
        </authorList>
    </citation>
    <scope>NUCLEOTIDE SEQUENCE [LARGE SCALE GENOMIC DNA]</scope>
    <source>
        <strain evidence="8 9">cv. Gransden 2004</strain>
    </source>
</reference>
<evidence type="ECO:0000256" key="2">
    <source>
        <dbReference type="ARBA" id="ARBA00022771"/>
    </source>
</evidence>
<proteinExistence type="predicted"/>
<evidence type="ECO:0000313" key="7">
    <source>
        <dbReference type="EMBL" id="PNR47129.1"/>
    </source>
</evidence>
<dbReference type="Pfam" id="PF25073">
    <property type="entry name" value="DUF7797"/>
    <property type="match status" value="1"/>
</dbReference>
<dbReference type="STRING" id="3218.A0A2K1K025"/>
<evidence type="ECO:0000259" key="6">
    <source>
        <dbReference type="PROSITE" id="PS50016"/>
    </source>
</evidence>
<dbReference type="Gene3D" id="3.30.40.10">
    <property type="entry name" value="Zinc/RING finger domain, C3HC4 (zinc finger)"/>
    <property type="match status" value="1"/>
</dbReference>
<evidence type="ECO:0000256" key="4">
    <source>
        <dbReference type="PROSITE-ProRule" id="PRU00146"/>
    </source>
</evidence>